<dbReference type="InterPro" id="IPR036770">
    <property type="entry name" value="Ankyrin_rpt-contain_sf"/>
</dbReference>
<evidence type="ECO:0000256" key="2">
    <source>
        <dbReference type="ARBA" id="ARBA00023043"/>
    </source>
</evidence>
<keyword evidence="6" id="KW-1185">Reference proteome</keyword>
<feature type="repeat" description="ANK" evidence="3">
    <location>
        <begin position="218"/>
        <end position="244"/>
    </location>
</feature>
<name>A0AAE1KU27_PETCI</name>
<dbReference type="PROSITE" id="PS50088">
    <property type="entry name" value="ANK_REPEAT"/>
    <property type="match status" value="2"/>
</dbReference>
<dbReference type="EMBL" id="JAWQEG010000946">
    <property type="protein sequence ID" value="KAK3883852.1"/>
    <property type="molecule type" value="Genomic_DNA"/>
</dbReference>
<feature type="compositionally biased region" description="Polar residues" evidence="4">
    <location>
        <begin position="11"/>
        <end position="23"/>
    </location>
</feature>
<evidence type="ECO:0000256" key="3">
    <source>
        <dbReference type="PROSITE-ProRule" id="PRU00023"/>
    </source>
</evidence>
<dbReference type="PANTHER" id="PTHR24171">
    <property type="entry name" value="ANKYRIN REPEAT DOMAIN-CONTAINING PROTEIN 39-RELATED"/>
    <property type="match status" value="1"/>
</dbReference>
<comment type="caution">
    <text evidence="5">The sequence shown here is derived from an EMBL/GenBank/DDBJ whole genome shotgun (WGS) entry which is preliminary data.</text>
</comment>
<keyword evidence="2 3" id="KW-0040">ANK repeat</keyword>
<dbReference type="AlphaFoldDB" id="A0AAE1KU27"/>
<reference evidence="5" key="1">
    <citation type="submission" date="2023-10" db="EMBL/GenBank/DDBJ databases">
        <title>Genome assemblies of two species of porcelain crab, Petrolisthes cinctipes and Petrolisthes manimaculis (Anomura: Porcellanidae).</title>
        <authorList>
            <person name="Angst P."/>
        </authorList>
    </citation>
    <scope>NUCLEOTIDE SEQUENCE</scope>
    <source>
        <strain evidence="5">PB745_01</strain>
        <tissue evidence="5">Gill</tissue>
    </source>
</reference>
<accession>A0AAE1KU27</accession>
<feature type="compositionally biased region" description="Basic and acidic residues" evidence="4">
    <location>
        <begin position="24"/>
        <end position="33"/>
    </location>
</feature>
<sequence>MTGGGGERGGQTQDFTASPTHTSSPRDGEDKGTSDSYEDYLALAYAKEVDPDAYLQDEDGSGGGYLVEGLIPSQEVKVRVRVTEVKVRVRVTQDGLTSPWTTATTHTKSGAVSGQDLVDAVREDNATLVRDVLSDLLRYSQVERVDGVVEGGHTALVAGVAVGARDALAVLVERRVAVGAPTAGPHLTPLALAAWLGRNDLVRRLRAAGADWNHTDRNGLTGLHYAVLGWQVEMVKVALQEGADPILCAGPLPTLTLALLPATARLASHRWKREEVEGEASRMVELLVEGGAQVDQRGSGGNTALHAALTLHLPVIARLLVSLGGDPLLANGRGYTPTHLARLTTHSLDKPTPREEDRPPLGKLEALTHLMDS</sequence>
<dbReference type="Pfam" id="PF13637">
    <property type="entry name" value="Ank_4"/>
    <property type="match status" value="1"/>
</dbReference>
<keyword evidence="1" id="KW-0677">Repeat</keyword>
<dbReference type="PROSITE" id="PS50297">
    <property type="entry name" value="ANK_REP_REGION"/>
    <property type="match status" value="1"/>
</dbReference>
<evidence type="ECO:0000313" key="5">
    <source>
        <dbReference type="EMBL" id="KAK3883852.1"/>
    </source>
</evidence>
<feature type="repeat" description="ANK" evidence="3">
    <location>
        <begin position="185"/>
        <end position="217"/>
    </location>
</feature>
<gene>
    <name evidence="5" type="ORF">Pcinc_011849</name>
</gene>
<dbReference type="Gene3D" id="1.25.40.20">
    <property type="entry name" value="Ankyrin repeat-containing domain"/>
    <property type="match status" value="2"/>
</dbReference>
<dbReference type="InterPro" id="IPR002110">
    <property type="entry name" value="Ankyrin_rpt"/>
</dbReference>
<dbReference type="SMART" id="SM00248">
    <property type="entry name" value="ANK"/>
    <property type="match status" value="4"/>
</dbReference>
<evidence type="ECO:0000256" key="1">
    <source>
        <dbReference type="ARBA" id="ARBA00022737"/>
    </source>
</evidence>
<evidence type="ECO:0000313" key="6">
    <source>
        <dbReference type="Proteomes" id="UP001286313"/>
    </source>
</evidence>
<protein>
    <submittedName>
        <fullName evidence="5">Uncharacterized protein</fullName>
    </submittedName>
</protein>
<evidence type="ECO:0000256" key="4">
    <source>
        <dbReference type="SAM" id="MobiDB-lite"/>
    </source>
</evidence>
<proteinExistence type="predicted"/>
<organism evidence="5 6">
    <name type="scientific">Petrolisthes cinctipes</name>
    <name type="common">Flat porcelain crab</name>
    <dbReference type="NCBI Taxonomy" id="88211"/>
    <lineage>
        <taxon>Eukaryota</taxon>
        <taxon>Metazoa</taxon>
        <taxon>Ecdysozoa</taxon>
        <taxon>Arthropoda</taxon>
        <taxon>Crustacea</taxon>
        <taxon>Multicrustacea</taxon>
        <taxon>Malacostraca</taxon>
        <taxon>Eumalacostraca</taxon>
        <taxon>Eucarida</taxon>
        <taxon>Decapoda</taxon>
        <taxon>Pleocyemata</taxon>
        <taxon>Anomura</taxon>
        <taxon>Galatheoidea</taxon>
        <taxon>Porcellanidae</taxon>
        <taxon>Petrolisthes</taxon>
    </lineage>
</organism>
<dbReference type="SUPFAM" id="SSF48403">
    <property type="entry name" value="Ankyrin repeat"/>
    <property type="match status" value="1"/>
</dbReference>
<feature type="region of interest" description="Disordered" evidence="4">
    <location>
        <begin position="1"/>
        <end position="37"/>
    </location>
</feature>
<dbReference type="Proteomes" id="UP001286313">
    <property type="component" value="Unassembled WGS sequence"/>
</dbReference>